<name>A0A8H4EQ73_GIGMA</name>
<accession>A0A8H4EQ73</accession>
<sequence length="131" mass="15139">MNSLISSIQFKKSSISLKLDDFVKNSTLSYFRISKSFMTAEAEYTRFVKKLHKCLLYSAFWYIVTISSFSFKNVFINWSKDSYVDDSTPLNEFLLTTSLLDFSYSLSVDLEVAFETTPTSFNELIIVILLL</sequence>
<dbReference type="Proteomes" id="UP000439903">
    <property type="component" value="Unassembled WGS sequence"/>
</dbReference>
<comment type="caution">
    <text evidence="2">The sequence shown here is derived from an EMBL/GenBank/DDBJ whole genome shotgun (WGS) entry which is preliminary data.</text>
</comment>
<organism evidence="2 3">
    <name type="scientific">Gigaspora margarita</name>
    <dbReference type="NCBI Taxonomy" id="4874"/>
    <lineage>
        <taxon>Eukaryota</taxon>
        <taxon>Fungi</taxon>
        <taxon>Fungi incertae sedis</taxon>
        <taxon>Mucoromycota</taxon>
        <taxon>Glomeromycotina</taxon>
        <taxon>Glomeromycetes</taxon>
        <taxon>Diversisporales</taxon>
        <taxon>Gigasporaceae</taxon>
        <taxon>Gigaspora</taxon>
    </lineage>
</organism>
<protein>
    <submittedName>
        <fullName evidence="2">Kinase-like protein</fullName>
    </submittedName>
</protein>
<keyword evidence="1" id="KW-0812">Transmembrane</keyword>
<keyword evidence="2" id="KW-0808">Transferase</keyword>
<evidence type="ECO:0000313" key="3">
    <source>
        <dbReference type="Proteomes" id="UP000439903"/>
    </source>
</evidence>
<evidence type="ECO:0000313" key="2">
    <source>
        <dbReference type="EMBL" id="KAF0533988.1"/>
    </source>
</evidence>
<keyword evidence="1" id="KW-1133">Transmembrane helix</keyword>
<keyword evidence="2" id="KW-0418">Kinase</keyword>
<evidence type="ECO:0000256" key="1">
    <source>
        <dbReference type="SAM" id="Phobius"/>
    </source>
</evidence>
<dbReference type="EMBL" id="WTPW01000216">
    <property type="protein sequence ID" value="KAF0533988.1"/>
    <property type="molecule type" value="Genomic_DNA"/>
</dbReference>
<dbReference type="GO" id="GO:0016301">
    <property type="term" value="F:kinase activity"/>
    <property type="evidence" value="ECO:0007669"/>
    <property type="project" value="UniProtKB-KW"/>
</dbReference>
<feature type="transmembrane region" description="Helical" evidence="1">
    <location>
        <begin position="54"/>
        <end position="71"/>
    </location>
</feature>
<reference evidence="2 3" key="1">
    <citation type="journal article" date="2019" name="Environ. Microbiol.">
        <title>At the nexus of three kingdoms: the genome of the mycorrhizal fungus Gigaspora margarita provides insights into plant, endobacterial and fungal interactions.</title>
        <authorList>
            <person name="Venice F."/>
            <person name="Ghignone S."/>
            <person name="Salvioli di Fossalunga A."/>
            <person name="Amselem J."/>
            <person name="Novero M."/>
            <person name="Xianan X."/>
            <person name="Sedzielewska Toro K."/>
            <person name="Morin E."/>
            <person name="Lipzen A."/>
            <person name="Grigoriev I.V."/>
            <person name="Henrissat B."/>
            <person name="Martin F.M."/>
            <person name="Bonfante P."/>
        </authorList>
    </citation>
    <scope>NUCLEOTIDE SEQUENCE [LARGE SCALE GENOMIC DNA]</scope>
    <source>
        <strain evidence="2 3">BEG34</strain>
    </source>
</reference>
<dbReference type="AlphaFoldDB" id="A0A8H4EQ73"/>
<keyword evidence="1" id="KW-0472">Membrane</keyword>
<gene>
    <name evidence="2" type="ORF">F8M41_010296</name>
</gene>
<keyword evidence="3" id="KW-1185">Reference proteome</keyword>
<proteinExistence type="predicted"/>